<dbReference type="PANTHER" id="PTHR43673:SF10">
    <property type="entry name" value="NADH DEHYDROGENASE_NAD(P)H NITROREDUCTASE XCC3605-RELATED"/>
    <property type="match status" value="1"/>
</dbReference>
<dbReference type="PANTHER" id="PTHR43673">
    <property type="entry name" value="NAD(P)H NITROREDUCTASE YDGI-RELATED"/>
    <property type="match status" value="1"/>
</dbReference>
<keyword evidence="5" id="KW-1185">Reference proteome</keyword>
<organism evidence="4 5">
    <name type="scientific">Catenisphaera adipataccumulans</name>
    <dbReference type="NCBI Taxonomy" id="700500"/>
    <lineage>
        <taxon>Bacteria</taxon>
        <taxon>Bacillati</taxon>
        <taxon>Bacillota</taxon>
        <taxon>Erysipelotrichia</taxon>
        <taxon>Erysipelotrichales</taxon>
        <taxon>Erysipelotrichaceae</taxon>
        <taxon>Catenisphaera</taxon>
    </lineage>
</organism>
<evidence type="ECO:0000256" key="2">
    <source>
        <dbReference type="ARBA" id="ARBA00023002"/>
    </source>
</evidence>
<dbReference type="AlphaFoldDB" id="A0A7W8CX61"/>
<dbReference type="Gene3D" id="3.40.109.10">
    <property type="entry name" value="NADH Oxidase"/>
    <property type="match status" value="2"/>
</dbReference>
<evidence type="ECO:0000313" key="5">
    <source>
        <dbReference type="Proteomes" id="UP000539953"/>
    </source>
</evidence>
<sequence length="178" mass="20097">MDVNTVMEKRRSIRKYKEGTISKEEITEMIRAANLAPSWKNSQCPRYYVVYSEDMKEKLRTEVLLNHNPANCVNAVCYFVMTFEKGLAGFSRDGSQDNELGDAWGFYDLGLASENLLLKAEDMGYGTLVMGIRDADACRKLLAIPENEVVTAVISVGIPDIDPAMPKRKTVDEITKWF</sequence>
<gene>
    <name evidence="4" type="ORF">HNQ47_000047</name>
</gene>
<comment type="caution">
    <text evidence="4">The sequence shown here is derived from an EMBL/GenBank/DDBJ whole genome shotgun (WGS) entry which is preliminary data.</text>
</comment>
<name>A0A7W8CX61_9FIRM</name>
<dbReference type="Pfam" id="PF00881">
    <property type="entry name" value="Nitroreductase"/>
    <property type="match status" value="1"/>
</dbReference>
<keyword evidence="2" id="KW-0560">Oxidoreductase</keyword>
<feature type="domain" description="Nitroreductase" evidence="3">
    <location>
        <begin position="8"/>
        <end position="157"/>
    </location>
</feature>
<dbReference type="GO" id="GO:0016491">
    <property type="term" value="F:oxidoreductase activity"/>
    <property type="evidence" value="ECO:0007669"/>
    <property type="project" value="UniProtKB-KW"/>
</dbReference>
<protein>
    <submittedName>
        <fullName evidence="4">Nitroreductase</fullName>
    </submittedName>
</protein>
<reference evidence="4 5" key="1">
    <citation type="submission" date="2020-08" db="EMBL/GenBank/DDBJ databases">
        <title>Genomic Encyclopedia of Type Strains, Phase IV (KMG-IV): sequencing the most valuable type-strain genomes for metagenomic binning, comparative biology and taxonomic classification.</title>
        <authorList>
            <person name="Goeker M."/>
        </authorList>
    </citation>
    <scope>NUCLEOTIDE SEQUENCE [LARGE SCALE GENOMIC DNA]</scope>
    <source>
        <strain evidence="4 5">DSM 25799</strain>
    </source>
</reference>
<evidence type="ECO:0000259" key="3">
    <source>
        <dbReference type="Pfam" id="PF00881"/>
    </source>
</evidence>
<dbReference type="InterPro" id="IPR000415">
    <property type="entry name" value="Nitroreductase-like"/>
</dbReference>
<dbReference type="Proteomes" id="UP000539953">
    <property type="component" value="Unassembled WGS sequence"/>
</dbReference>
<dbReference type="RefSeq" id="WP_183326429.1">
    <property type="nucleotide sequence ID" value="NZ_JACHHK010000001.1"/>
</dbReference>
<evidence type="ECO:0000256" key="1">
    <source>
        <dbReference type="ARBA" id="ARBA00007118"/>
    </source>
</evidence>
<dbReference type="EMBL" id="JACHHK010000001">
    <property type="protein sequence ID" value="MBB5182044.1"/>
    <property type="molecule type" value="Genomic_DNA"/>
</dbReference>
<dbReference type="SUPFAM" id="SSF55469">
    <property type="entry name" value="FMN-dependent nitroreductase-like"/>
    <property type="match status" value="1"/>
</dbReference>
<proteinExistence type="inferred from homology"/>
<evidence type="ECO:0000313" key="4">
    <source>
        <dbReference type="EMBL" id="MBB5182044.1"/>
    </source>
</evidence>
<accession>A0A7W8CX61</accession>
<comment type="similarity">
    <text evidence="1">Belongs to the nitroreductase family.</text>
</comment>
<dbReference type="InterPro" id="IPR029479">
    <property type="entry name" value="Nitroreductase"/>
</dbReference>